<dbReference type="Proteomes" id="UP000054874">
    <property type="component" value="Unassembled WGS sequence"/>
</dbReference>
<evidence type="ECO:0008006" key="3">
    <source>
        <dbReference type="Google" id="ProtNLM"/>
    </source>
</evidence>
<dbReference type="AlphaFoldDB" id="A0A0V8QEX6"/>
<sequence length="355" mass="41267">MEVMNIFEQEVAYSIRLKDKEAAVVYRNSGRVEITHRELMPYGLYLEEGDDFDTRVNNKENFNYWCSTRLLTLDRRYAKELLNSCGLQQARTDKERASIALQYYCLTLTDFYWVVPINEVRDWNSVSLHRNSLSNAVVDLALKGSPTVTNLHLITSDLSTSGIAPKAWYRENGKFYLYKGDEDAVTKEVEASQILQRLGFNVVDYSYRNYDNELVACSECFTNDNTAMVTAEEFNVWAMNEGRGLKEELRKWEVEYHLMNLADYLVGNSDRHSGNWGLLFNEDRMITSFAPLMDFNHAFESADDTLCLPALMLGEHKTQYEAAVEALQFIDKRKLNIITELKYSDFVNERIRRIR</sequence>
<accession>A0A0V8QEX6</accession>
<evidence type="ECO:0000313" key="2">
    <source>
        <dbReference type="Proteomes" id="UP000054874"/>
    </source>
</evidence>
<dbReference type="Gene3D" id="1.10.1070.20">
    <property type="match status" value="1"/>
</dbReference>
<dbReference type="OrthoDB" id="9812605at2"/>
<dbReference type="EMBL" id="LNAM01000152">
    <property type="protein sequence ID" value="KSV59141.1"/>
    <property type="molecule type" value="Genomic_DNA"/>
</dbReference>
<proteinExistence type="predicted"/>
<organism evidence="1 2">
    <name type="scientific">Acetivibrio ethanolgignens</name>
    <dbReference type="NCBI Taxonomy" id="290052"/>
    <lineage>
        <taxon>Bacteria</taxon>
        <taxon>Bacillati</taxon>
        <taxon>Bacillota</taxon>
        <taxon>Clostridia</taxon>
        <taxon>Eubacteriales</taxon>
        <taxon>Oscillospiraceae</taxon>
        <taxon>Acetivibrio</taxon>
    </lineage>
</organism>
<protein>
    <recommendedName>
        <fullName evidence="3">HipA-like C-terminal domain-containing protein</fullName>
    </recommendedName>
</protein>
<name>A0A0V8QEX6_9FIRM</name>
<keyword evidence="2" id="KW-1185">Reference proteome</keyword>
<reference evidence="1 2" key="1">
    <citation type="submission" date="2015-11" db="EMBL/GenBank/DDBJ databases">
        <title>Butyribacter intestini gen. nov., sp. nov., a butyric acid-producing bacterium of the family Lachnospiraceae isolated from the human faeces.</title>
        <authorList>
            <person name="Zou Y."/>
            <person name="Xue W."/>
            <person name="Luo G."/>
            <person name="Lv M."/>
        </authorList>
    </citation>
    <scope>NUCLEOTIDE SEQUENCE [LARGE SCALE GENOMIC DNA]</scope>
    <source>
        <strain evidence="1 2">ACET-33324</strain>
    </source>
</reference>
<dbReference type="RefSeq" id="WP_058352612.1">
    <property type="nucleotide sequence ID" value="NZ_CABMMD010000152.1"/>
</dbReference>
<dbReference type="STRING" id="290052.ASU35_10300"/>
<gene>
    <name evidence="1" type="ORF">ASU35_10300</name>
</gene>
<evidence type="ECO:0000313" key="1">
    <source>
        <dbReference type="EMBL" id="KSV59141.1"/>
    </source>
</evidence>
<comment type="caution">
    <text evidence="1">The sequence shown here is derived from an EMBL/GenBank/DDBJ whole genome shotgun (WGS) entry which is preliminary data.</text>
</comment>